<evidence type="ECO:0000313" key="1">
    <source>
        <dbReference type="EMBL" id="KAF7140515.1"/>
    </source>
</evidence>
<protein>
    <submittedName>
        <fullName evidence="1">Uncharacterized protein</fullName>
    </submittedName>
</protein>
<comment type="caution">
    <text evidence="1">The sequence shown here is derived from an EMBL/GenBank/DDBJ whole genome shotgun (WGS) entry which is preliminary data.</text>
</comment>
<sequence length="679" mass="76043">MSLLSRLPRKGLLGSSSNGIGKVHISDNGIWTSLRKSPLLLPWWMSPIKDFKNLHSFAPVNYSLQPGNHYQRYQRDGAHDLPLRTDNSQRCYLHVDAETIPPESFTHFALQGADLLRVQTRMVANHVRGCLVWLAFSQDGKIFAELPGTIIRSDGIIATSASCLSALKSKELKVDVRIPDTGETCNGVLLDADFCSNITLVKIGPCKQKPVPAIGKFNCLRHINYAVAAGSSFPHSGGVLAEPRYVPCYKRFPVSEIEKTESHNAFTSGQTIEAENTTTLTKDVIEEIDKVVIEGVDDKKIETEVGDQVVEGQNSYPWEMVDTKILVKEEPSSLQVDHVDLNNWVLLTRDDFTENVPSNFREKEDGGKEEMFVDIMHDCSNFVRNALGVRLQKEETIRELQVVLSIKGQEIEYLHAKAADIGGCLVDPMQGVVGIIHYMHGSEVKATPIDIVFKTLEDIEMHRATPERDFRGVRSYRLKIRYPPLPTIHRPSKLPLNLHLTPTCPPTASPPMPPPLPHPFALPLSPLPHRSVGEWVGQISGSWSWWSVFYDGAEDYSRAPHDSVGSPGVASGFGVSLGEDGIGLILKFQDSSKITDCEAVFKEEAKARGEEIREGVRWIMGDFGTMIWGDAGQEDSQWIALWTKAKEEVEFYLRRHNIFGYVWSRRENEVYRPVLVKKP</sequence>
<organism evidence="1 2">
    <name type="scientific">Rhododendron simsii</name>
    <name type="common">Sims's rhododendron</name>
    <dbReference type="NCBI Taxonomy" id="118357"/>
    <lineage>
        <taxon>Eukaryota</taxon>
        <taxon>Viridiplantae</taxon>
        <taxon>Streptophyta</taxon>
        <taxon>Embryophyta</taxon>
        <taxon>Tracheophyta</taxon>
        <taxon>Spermatophyta</taxon>
        <taxon>Magnoliopsida</taxon>
        <taxon>eudicotyledons</taxon>
        <taxon>Gunneridae</taxon>
        <taxon>Pentapetalae</taxon>
        <taxon>asterids</taxon>
        <taxon>Ericales</taxon>
        <taxon>Ericaceae</taxon>
        <taxon>Ericoideae</taxon>
        <taxon>Rhodoreae</taxon>
        <taxon>Rhododendron</taxon>
    </lineage>
</organism>
<dbReference type="Proteomes" id="UP000626092">
    <property type="component" value="Unassembled WGS sequence"/>
</dbReference>
<proteinExistence type="predicted"/>
<dbReference type="EMBL" id="WJXA01000006">
    <property type="protein sequence ID" value="KAF7140515.1"/>
    <property type="molecule type" value="Genomic_DNA"/>
</dbReference>
<evidence type="ECO:0000313" key="2">
    <source>
        <dbReference type="Proteomes" id="UP000626092"/>
    </source>
</evidence>
<dbReference type="AlphaFoldDB" id="A0A834GRH0"/>
<reference evidence="1" key="1">
    <citation type="submission" date="2019-11" db="EMBL/GenBank/DDBJ databases">
        <authorList>
            <person name="Liu Y."/>
            <person name="Hou J."/>
            <person name="Li T.-Q."/>
            <person name="Guan C.-H."/>
            <person name="Wu X."/>
            <person name="Wu H.-Z."/>
            <person name="Ling F."/>
            <person name="Zhang R."/>
            <person name="Shi X.-G."/>
            <person name="Ren J.-P."/>
            <person name="Chen E.-F."/>
            <person name="Sun J.-M."/>
        </authorList>
    </citation>
    <scope>NUCLEOTIDE SEQUENCE</scope>
    <source>
        <strain evidence="1">Adult_tree_wgs_1</strain>
        <tissue evidence="1">Leaves</tissue>
    </source>
</reference>
<gene>
    <name evidence="1" type="ORF">RHSIM_Rhsim06G0023600</name>
</gene>
<dbReference type="OrthoDB" id="10266508at2759"/>
<name>A0A834GRH0_RHOSS</name>
<accession>A0A834GRH0</accession>
<keyword evidence="2" id="KW-1185">Reference proteome</keyword>